<dbReference type="GeneID" id="37272053"/>
<reference evidence="2 3" key="1">
    <citation type="journal article" date="2018" name="Mol. Biol. Evol.">
        <title>Broad Genomic Sampling Reveals a Smut Pathogenic Ancestry of the Fungal Clade Ustilaginomycotina.</title>
        <authorList>
            <person name="Kijpornyongpan T."/>
            <person name="Mondo S.J."/>
            <person name="Barry K."/>
            <person name="Sandor L."/>
            <person name="Lee J."/>
            <person name="Lipzen A."/>
            <person name="Pangilinan J."/>
            <person name="LaButti K."/>
            <person name="Hainaut M."/>
            <person name="Henrissat B."/>
            <person name="Grigoriev I.V."/>
            <person name="Spatafora J.W."/>
            <person name="Aime M.C."/>
        </authorList>
    </citation>
    <scope>NUCLEOTIDE SEQUENCE [LARGE SCALE GENOMIC DNA]</scope>
    <source>
        <strain evidence="2 3">MCA 4186</strain>
    </source>
</reference>
<accession>A0A316YZ57</accession>
<evidence type="ECO:0000313" key="2">
    <source>
        <dbReference type="EMBL" id="PWN94559.1"/>
    </source>
</evidence>
<dbReference type="OrthoDB" id="128867at2759"/>
<evidence type="ECO:0008006" key="4">
    <source>
        <dbReference type="Google" id="ProtNLM"/>
    </source>
</evidence>
<feature type="repeat" description="WD" evidence="1">
    <location>
        <begin position="58"/>
        <end position="82"/>
    </location>
</feature>
<protein>
    <recommendedName>
        <fullName evidence="4">WD40 repeat-like protein</fullName>
    </recommendedName>
</protein>
<dbReference type="AlphaFoldDB" id="A0A316YZ57"/>
<dbReference type="Gene3D" id="2.130.10.10">
    <property type="entry name" value="YVTN repeat-like/Quinoprotein amine dehydrogenase"/>
    <property type="match status" value="1"/>
</dbReference>
<keyword evidence="3" id="KW-1185">Reference proteome</keyword>
<dbReference type="InterPro" id="IPR015943">
    <property type="entry name" value="WD40/YVTN_repeat-like_dom_sf"/>
</dbReference>
<dbReference type="InterPro" id="IPR011041">
    <property type="entry name" value="Quinoprot_gluc/sorb_DH_b-prop"/>
</dbReference>
<name>A0A316YZ57_9BASI</name>
<dbReference type="Proteomes" id="UP000245946">
    <property type="component" value="Unassembled WGS sequence"/>
</dbReference>
<sequence>MLAGLRNGKLLRLALGYEAPKGAGSKRQYRVLMLIEPNGVEVQAYTGHPSTFSLTLPVAVEPRHRLLAAAGEDGVVRIWSLDHALPLSGAAAASTATAAGAGVLRGPGTYEAGAPLRSLRGVTALVWLGALPRLAVAVGPRLLYFD</sequence>
<dbReference type="EMBL" id="KZ819311">
    <property type="protein sequence ID" value="PWN94559.1"/>
    <property type="molecule type" value="Genomic_DNA"/>
</dbReference>
<dbReference type="RefSeq" id="XP_025594838.1">
    <property type="nucleotide sequence ID" value="XM_025744509.1"/>
</dbReference>
<dbReference type="InterPro" id="IPR001680">
    <property type="entry name" value="WD40_rpt"/>
</dbReference>
<evidence type="ECO:0000313" key="3">
    <source>
        <dbReference type="Proteomes" id="UP000245946"/>
    </source>
</evidence>
<dbReference type="PROSITE" id="PS50082">
    <property type="entry name" value="WD_REPEATS_2"/>
    <property type="match status" value="1"/>
</dbReference>
<organism evidence="2 3">
    <name type="scientific">Tilletiopsis washingtonensis</name>
    <dbReference type="NCBI Taxonomy" id="58919"/>
    <lineage>
        <taxon>Eukaryota</taxon>
        <taxon>Fungi</taxon>
        <taxon>Dikarya</taxon>
        <taxon>Basidiomycota</taxon>
        <taxon>Ustilaginomycotina</taxon>
        <taxon>Exobasidiomycetes</taxon>
        <taxon>Entylomatales</taxon>
        <taxon>Entylomatales incertae sedis</taxon>
        <taxon>Tilletiopsis</taxon>
    </lineage>
</organism>
<dbReference type="SUPFAM" id="SSF50952">
    <property type="entry name" value="Soluble quinoprotein glucose dehydrogenase"/>
    <property type="match status" value="1"/>
</dbReference>
<keyword evidence="1" id="KW-0853">WD repeat</keyword>
<evidence type="ECO:0000256" key="1">
    <source>
        <dbReference type="PROSITE-ProRule" id="PRU00221"/>
    </source>
</evidence>
<gene>
    <name evidence="2" type="ORF">FA09DRAFT_341922</name>
</gene>
<proteinExistence type="predicted"/>